<evidence type="ECO:0000259" key="6">
    <source>
        <dbReference type="Pfam" id="PF03968"/>
    </source>
</evidence>
<evidence type="ECO:0000256" key="3">
    <source>
        <dbReference type="ARBA" id="ARBA00022764"/>
    </source>
</evidence>
<sequence>MPRLRSLVMGSLFLHAASLVLAAPAEEPISVTADSGRFEQDAGTGLYRGDVELLQGQRKMLAEEMRLFTRNGELVRVEASGNPVRLSEGKTLSAHANNLVYDIKGRRLVLTGNAFIEHQGNTFEGAKVEYSLDSKRVDASSKGDQRVRLVIPAENQVPGNQPDQNDEADAPATETESQ</sequence>
<keyword evidence="2 5" id="KW-0732">Signal</keyword>
<dbReference type="GO" id="GO:0017089">
    <property type="term" value="F:glycolipid transfer activity"/>
    <property type="evidence" value="ECO:0007669"/>
    <property type="project" value="TreeGrafter"/>
</dbReference>
<dbReference type="RefSeq" id="WP_022984943.1">
    <property type="nucleotide sequence ID" value="NZ_CAXGPP010000004.1"/>
</dbReference>
<dbReference type="InterPro" id="IPR014340">
    <property type="entry name" value="LptA"/>
</dbReference>
<feature type="region of interest" description="Disordered" evidence="4">
    <location>
        <begin position="139"/>
        <end position="178"/>
    </location>
</feature>
<dbReference type="AlphaFoldDB" id="A0A418XVT2"/>
<evidence type="ECO:0000256" key="5">
    <source>
        <dbReference type="SAM" id="SignalP"/>
    </source>
</evidence>
<dbReference type="GO" id="GO:0015920">
    <property type="term" value="P:lipopolysaccharide transport"/>
    <property type="evidence" value="ECO:0007669"/>
    <property type="project" value="InterPro"/>
</dbReference>
<keyword evidence="1" id="KW-0813">Transport</keyword>
<dbReference type="Pfam" id="PF03968">
    <property type="entry name" value="LptD_N"/>
    <property type="match status" value="1"/>
</dbReference>
<evidence type="ECO:0000256" key="2">
    <source>
        <dbReference type="ARBA" id="ARBA00022729"/>
    </source>
</evidence>
<proteinExistence type="predicted"/>
<keyword evidence="3" id="KW-0574">Periplasm</keyword>
<dbReference type="GO" id="GO:0001530">
    <property type="term" value="F:lipopolysaccharide binding"/>
    <property type="evidence" value="ECO:0007669"/>
    <property type="project" value="InterPro"/>
</dbReference>
<gene>
    <name evidence="7" type="primary">lptA</name>
    <name evidence="7" type="ORF">D4A39_13595</name>
</gene>
<dbReference type="Gene3D" id="2.60.450.10">
    <property type="entry name" value="Lipopolysaccharide (LPS) transport protein A like domain"/>
    <property type="match status" value="1"/>
</dbReference>
<dbReference type="GO" id="GO:0009279">
    <property type="term" value="C:cell outer membrane"/>
    <property type="evidence" value="ECO:0007669"/>
    <property type="project" value="TreeGrafter"/>
</dbReference>
<dbReference type="EMBL" id="QYYA01000004">
    <property type="protein sequence ID" value="RJG16848.1"/>
    <property type="molecule type" value="Genomic_DNA"/>
</dbReference>
<feature type="domain" description="Organic solvent tolerance-like N-terminal" evidence="6">
    <location>
        <begin position="31"/>
        <end position="135"/>
    </location>
</feature>
<dbReference type="PANTHER" id="PTHR36504">
    <property type="entry name" value="LIPOPOLYSACCHARIDE EXPORT SYSTEM PROTEIN LPTA"/>
    <property type="match status" value="1"/>
</dbReference>
<keyword evidence="8" id="KW-1185">Reference proteome</keyword>
<dbReference type="NCBIfam" id="TIGR03002">
    <property type="entry name" value="outer_YhbN_LptA"/>
    <property type="match status" value="1"/>
</dbReference>
<evidence type="ECO:0000256" key="1">
    <source>
        <dbReference type="ARBA" id="ARBA00022448"/>
    </source>
</evidence>
<dbReference type="PANTHER" id="PTHR36504:SF1">
    <property type="entry name" value="LIPOPOLYSACCHARIDE EXPORT SYSTEM PROTEIN LPTA"/>
    <property type="match status" value="1"/>
</dbReference>
<accession>A0A418XVT2</accession>
<comment type="caution">
    <text evidence="7">The sequence shown here is derived from an EMBL/GenBank/DDBJ whole genome shotgun (WGS) entry which is preliminary data.</text>
</comment>
<dbReference type="InterPro" id="IPR005653">
    <property type="entry name" value="OstA-like_N"/>
</dbReference>
<dbReference type="InterPro" id="IPR052037">
    <property type="entry name" value="LPS_export_LptA"/>
</dbReference>
<evidence type="ECO:0000256" key="4">
    <source>
        <dbReference type="SAM" id="MobiDB-lite"/>
    </source>
</evidence>
<dbReference type="OrthoDB" id="9795964at2"/>
<reference evidence="7 8" key="1">
    <citation type="submission" date="2018-09" db="EMBL/GenBank/DDBJ databases">
        <title>Alcanivorax profundi sp. nov., isolated from 1000 m-depth seawater of the Mariana Trench.</title>
        <authorList>
            <person name="Liu J."/>
        </authorList>
    </citation>
    <scope>NUCLEOTIDE SEQUENCE [LARGE SCALE GENOMIC DNA]</scope>
    <source>
        <strain evidence="7 8">MTEO17</strain>
    </source>
</reference>
<feature type="chain" id="PRO_5019462165" evidence="5">
    <location>
        <begin position="23"/>
        <end position="178"/>
    </location>
</feature>
<name>A0A418XVT2_9GAMM</name>
<evidence type="ECO:0000313" key="8">
    <source>
        <dbReference type="Proteomes" id="UP000283734"/>
    </source>
</evidence>
<feature type="signal peptide" evidence="5">
    <location>
        <begin position="1"/>
        <end position="22"/>
    </location>
</feature>
<organism evidence="7 8">
    <name type="scientific">Alcanivorax profundi</name>
    <dbReference type="NCBI Taxonomy" id="2338368"/>
    <lineage>
        <taxon>Bacteria</taxon>
        <taxon>Pseudomonadati</taxon>
        <taxon>Pseudomonadota</taxon>
        <taxon>Gammaproteobacteria</taxon>
        <taxon>Oceanospirillales</taxon>
        <taxon>Alcanivoracaceae</taxon>
        <taxon>Alcanivorax</taxon>
    </lineage>
</organism>
<dbReference type="Proteomes" id="UP000283734">
    <property type="component" value="Unassembled WGS sequence"/>
</dbReference>
<evidence type="ECO:0000313" key="7">
    <source>
        <dbReference type="EMBL" id="RJG16848.1"/>
    </source>
</evidence>
<protein>
    <submittedName>
        <fullName evidence="7">Lipopolysaccharide transport periplasmic protein LptA</fullName>
    </submittedName>
</protein>
<dbReference type="GO" id="GO:0030288">
    <property type="term" value="C:outer membrane-bounded periplasmic space"/>
    <property type="evidence" value="ECO:0007669"/>
    <property type="project" value="TreeGrafter"/>
</dbReference>